<evidence type="ECO:0000259" key="1">
    <source>
        <dbReference type="Pfam" id="PF23309"/>
    </source>
</evidence>
<accession>A0A6V7UEP4</accession>
<dbReference type="OrthoDB" id="5854149at2759"/>
<evidence type="ECO:0000313" key="2">
    <source>
        <dbReference type="EMBL" id="CAD2155555.1"/>
    </source>
</evidence>
<dbReference type="InterPro" id="IPR055510">
    <property type="entry name" value="DUF7083"/>
</dbReference>
<dbReference type="AlphaFoldDB" id="A0A6V7UEP4"/>
<dbReference type="Pfam" id="PF23309">
    <property type="entry name" value="DUF7083"/>
    <property type="match status" value="1"/>
</dbReference>
<protein>
    <recommendedName>
        <fullName evidence="1">DUF7083 domain-containing protein</fullName>
    </recommendedName>
</protein>
<dbReference type="Proteomes" id="UP000580250">
    <property type="component" value="Unassembled WGS sequence"/>
</dbReference>
<feature type="domain" description="DUF7083" evidence="1">
    <location>
        <begin position="29"/>
        <end position="116"/>
    </location>
</feature>
<comment type="caution">
    <text evidence="2">The sequence shown here is derived from an EMBL/GenBank/DDBJ whole genome shotgun (WGS) entry which is preliminary data.</text>
</comment>
<gene>
    <name evidence="2" type="ORF">MENT_LOCUS11908</name>
</gene>
<dbReference type="EMBL" id="CAJEWN010000059">
    <property type="protein sequence ID" value="CAD2155555.1"/>
    <property type="molecule type" value="Genomic_DNA"/>
</dbReference>
<evidence type="ECO:0000313" key="3">
    <source>
        <dbReference type="Proteomes" id="UP000580250"/>
    </source>
</evidence>
<name>A0A6V7UEP4_MELEN</name>
<sequence length="121" mass="13482">MATFTAEQFQQLMQVLGANANNSAAASLASALDSRIGKFYYEPEAGQTFEVWYKRYSNFFLEEGKSLDDSAKVRLLVGKIGESEYATFSNAVLPSTPDQLKFKDAVCKLKDLFGDKRSLFV</sequence>
<organism evidence="2 3">
    <name type="scientific">Meloidogyne enterolobii</name>
    <name type="common">Root-knot nematode worm</name>
    <name type="synonym">Meloidogyne mayaguensis</name>
    <dbReference type="NCBI Taxonomy" id="390850"/>
    <lineage>
        <taxon>Eukaryota</taxon>
        <taxon>Metazoa</taxon>
        <taxon>Ecdysozoa</taxon>
        <taxon>Nematoda</taxon>
        <taxon>Chromadorea</taxon>
        <taxon>Rhabditida</taxon>
        <taxon>Tylenchina</taxon>
        <taxon>Tylenchomorpha</taxon>
        <taxon>Tylenchoidea</taxon>
        <taxon>Meloidogynidae</taxon>
        <taxon>Meloidogyninae</taxon>
        <taxon>Meloidogyne</taxon>
    </lineage>
</organism>
<reference evidence="2 3" key="1">
    <citation type="submission" date="2020-08" db="EMBL/GenBank/DDBJ databases">
        <authorList>
            <person name="Koutsovoulos G."/>
            <person name="Danchin GJ E."/>
        </authorList>
    </citation>
    <scope>NUCLEOTIDE SEQUENCE [LARGE SCALE GENOMIC DNA]</scope>
</reference>
<proteinExistence type="predicted"/>